<evidence type="ECO:0000256" key="8">
    <source>
        <dbReference type="SAM" id="Phobius"/>
    </source>
</evidence>
<protein>
    <recommendedName>
        <fullName evidence="3">histidine kinase</fullName>
        <ecNumber evidence="3">2.7.13.3</ecNumber>
    </recommendedName>
</protein>
<dbReference type="InterPro" id="IPR003661">
    <property type="entry name" value="HisK_dim/P_dom"/>
</dbReference>
<dbReference type="Gene3D" id="1.10.287.130">
    <property type="match status" value="1"/>
</dbReference>
<organism evidence="11 12">
    <name type="scientific">Ideonella dechloratans</name>
    <dbReference type="NCBI Taxonomy" id="36863"/>
    <lineage>
        <taxon>Bacteria</taxon>
        <taxon>Pseudomonadati</taxon>
        <taxon>Pseudomonadota</taxon>
        <taxon>Betaproteobacteria</taxon>
        <taxon>Burkholderiales</taxon>
        <taxon>Sphaerotilaceae</taxon>
        <taxon>Ideonella</taxon>
    </lineage>
</organism>
<dbReference type="SUPFAM" id="SSF55874">
    <property type="entry name" value="ATPase domain of HSP90 chaperone/DNA topoisomerase II/histidine kinase"/>
    <property type="match status" value="1"/>
</dbReference>
<dbReference type="InterPro" id="IPR050736">
    <property type="entry name" value="Sensor_HK_Regulatory"/>
</dbReference>
<dbReference type="PROSITE" id="PS50109">
    <property type="entry name" value="HIS_KIN"/>
    <property type="match status" value="1"/>
</dbReference>
<evidence type="ECO:0000256" key="4">
    <source>
        <dbReference type="ARBA" id="ARBA00022553"/>
    </source>
</evidence>
<evidence type="ECO:0000256" key="1">
    <source>
        <dbReference type="ARBA" id="ARBA00000085"/>
    </source>
</evidence>
<dbReference type="RefSeq" id="WP_151125387.1">
    <property type="nucleotide sequence ID" value="NZ_CP088081.1"/>
</dbReference>
<dbReference type="Pfam" id="PF02518">
    <property type="entry name" value="HATPase_c"/>
    <property type="match status" value="1"/>
</dbReference>
<proteinExistence type="predicted"/>
<dbReference type="Gene3D" id="3.30.565.10">
    <property type="entry name" value="Histidine kinase-like ATPase, C-terminal domain"/>
    <property type="match status" value="1"/>
</dbReference>
<dbReference type="GO" id="GO:0016020">
    <property type="term" value="C:membrane"/>
    <property type="evidence" value="ECO:0007669"/>
    <property type="project" value="UniProtKB-SubCell"/>
</dbReference>
<evidence type="ECO:0000313" key="12">
    <source>
        <dbReference type="Proteomes" id="UP000430120"/>
    </source>
</evidence>
<dbReference type="InterPro" id="IPR004358">
    <property type="entry name" value="Sig_transdc_His_kin-like_C"/>
</dbReference>
<evidence type="ECO:0000256" key="6">
    <source>
        <dbReference type="ARBA" id="ARBA00022777"/>
    </source>
</evidence>
<evidence type="ECO:0000256" key="2">
    <source>
        <dbReference type="ARBA" id="ARBA00004370"/>
    </source>
</evidence>
<evidence type="ECO:0000259" key="10">
    <source>
        <dbReference type="PROSITE" id="PS50885"/>
    </source>
</evidence>
<keyword evidence="8" id="KW-1133">Transmembrane helix</keyword>
<name>A0A643F8F8_IDEDE</name>
<sequence>MVLRTSFRQLLLLAFVLTAAALGAVSLSGLQALQGLMAKSREAAQQAVVLNLAVSGLGDRATDMERAARQYLVLGDPVLRQRYDAAVREARNAMQPLVDFEPTAAQARHWLSAAAQIRRLLDASGMGSPERDQALSQGFEQLGEGTRRLTVQVQRSIAERNQAVQDALESQRARLVRQVGVAIVVVALAALAFGLWLTRPLRQLGRAITALGEGRMAEPVEIAGPSDLARLGHQLDWLRRRLIESDADKDRFLRHTSHELKTPLAALREGASLLQEGVGGPLSAGQAEIVGILRHNTAVLQQQIEDLLRYNAAAFDAQRLQRRPTRLRSLVEGVVEAQRLSWQARHIAVEVTGGERLEAPVDPDRLGMALANLMINAIRFTPEGGQIRWRLWREGDQAALEIQDSGPGVAEPDREHIFDPFFRGSLQPEDQPRGSGIGLSIVREQVSAHGGSVALQPGPGGATFRILLPLGDTRTFRTSHA</sequence>
<dbReference type="SMART" id="SM00304">
    <property type="entry name" value="HAMP"/>
    <property type="match status" value="1"/>
</dbReference>
<keyword evidence="8" id="KW-0812">Transmembrane</keyword>
<dbReference type="InterPro" id="IPR003594">
    <property type="entry name" value="HATPase_dom"/>
</dbReference>
<dbReference type="InterPro" id="IPR005467">
    <property type="entry name" value="His_kinase_dom"/>
</dbReference>
<dbReference type="OrthoDB" id="9804645at2"/>
<dbReference type="PANTHER" id="PTHR43711:SF28">
    <property type="entry name" value="SENSOR HISTIDINE KINASE YXDK"/>
    <property type="match status" value="1"/>
</dbReference>
<evidence type="ECO:0000256" key="5">
    <source>
        <dbReference type="ARBA" id="ARBA00022679"/>
    </source>
</evidence>
<dbReference type="EMBL" id="VZPB01000055">
    <property type="protein sequence ID" value="KAB0576707.1"/>
    <property type="molecule type" value="Genomic_DNA"/>
</dbReference>
<keyword evidence="8" id="KW-0472">Membrane</keyword>
<dbReference type="EC" id="2.7.13.3" evidence="3"/>
<evidence type="ECO:0000259" key="9">
    <source>
        <dbReference type="PROSITE" id="PS50109"/>
    </source>
</evidence>
<reference evidence="11 12" key="1">
    <citation type="submission" date="2019-09" db="EMBL/GenBank/DDBJ databases">
        <title>Draft genome sequences of 48 bacterial type strains from the CCUG.</title>
        <authorList>
            <person name="Tunovic T."/>
            <person name="Pineiro-Iglesias B."/>
            <person name="Unosson C."/>
            <person name="Inganas E."/>
            <person name="Ohlen M."/>
            <person name="Cardew S."/>
            <person name="Jensie-Markopoulos S."/>
            <person name="Salva-Serra F."/>
            <person name="Jaen-Luchoro D."/>
            <person name="Karlsson R."/>
            <person name="Svensson-Stadler L."/>
            <person name="Chun J."/>
            <person name="Moore E."/>
        </authorList>
    </citation>
    <scope>NUCLEOTIDE SEQUENCE [LARGE SCALE GENOMIC DNA]</scope>
    <source>
        <strain evidence="11 12">CCUG 30977</strain>
    </source>
</reference>
<keyword evidence="5" id="KW-0808">Transferase</keyword>
<dbReference type="SMART" id="SM00388">
    <property type="entry name" value="HisKA"/>
    <property type="match status" value="1"/>
</dbReference>
<dbReference type="CDD" id="cd00075">
    <property type="entry name" value="HATPase"/>
    <property type="match status" value="1"/>
</dbReference>
<evidence type="ECO:0000313" key="11">
    <source>
        <dbReference type="EMBL" id="KAB0576707.1"/>
    </source>
</evidence>
<dbReference type="SMART" id="SM00387">
    <property type="entry name" value="HATPase_c"/>
    <property type="match status" value="1"/>
</dbReference>
<dbReference type="InterPro" id="IPR036890">
    <property type="entry name" value="HATPase_C_sf"/>
</dbReference>
<comment type="catalytic activity">
    <reaction evidence="1">
        <text>ATP + protein L-histidine = ADP + protein N-phospho-L-histidine.</text>
        <dbReference type="EC" id="2.7.13.3"/>
    </reaction>
</comment>
<feature type="transmembrane region" description="Helical" evidence="8">
    <location>
        <begin position="179"/>
        <end position="197"/>
    </location>
</feature>
<comment type="subcellular location">
    <subcellularLocation>
        <location evidence="2">Membrane</location>
    </subcellularLocation>
</comment>
<dbReference type="CDD" id="cd06225">
    <property type="entry name" value="HAMP"/>
    <property type="match status" value="1"/>
</dbReference>
<keyword evidence="7" id="KW-0902">Two-component regulatory system</keyword>
<dbReference type="GO" id="GO:0000155">
    <property type="term" value="F:phosphorelay sensor kinase activity"/>
    <property type="evidence" value="ECO:0007669"/>
    <property type="project" value="InterPro"/>
</dbReference>
<dbReference type="SUPFAM" id="SSF47384">
    <property type="entry name" value="Homodimeric domain of signal transducing histidine kinase"/>
    <property type="match status" value="1"/>
</dbReference>
<dbReference type="InterPro" id="IPR003660">
    <property type="entry name" value="HAMP_dom"/>
</dbReference>
<dbReference type="InterPro" id="IPR036097">
    <property type="entry name" value="HisK_dim/P_sf"/>
</dbReference>
<evidence type="ECO:0000256" key="3">
    <source>
        <dbReference type="ARBA" id="ARBA00012438"/>
    </source>
</evidence>
<dbReference type="Proteomes" id="UP000430120">
    <property type="component" value="Unassembled WGS sequence"/>
</dbReference>
<dbReference type="CDD" id="cd00082">
    <property type="entry name" value="HisKA"/>
    <property type="match status" value="1"/>
</dbReference>
<accession>A0A643F8F8</accession>
<dbReference type="Pfam" id="PF00512">
    <property type="entry name" value="HisKA"/>
    <property type="match status" value="1"/>
</dbReference>
<dbReference type="PANTHER" id="PTHR43711">
    <property type="entry name" value="TWO-COMPONENT HISTIDINE KINASE"/>
    <property type="match status" value="1"/>
</dbReference>
<keyword evidence="4" id="KW-0597">Phosphoprotein</keyword>
<dbReference type="AlphaFoldDB" id="A0A643F8F8"/>
<keyword evidence="12" id="KW-1185">Reference proteome</keyword>
<evidence type="ECO:0000256" key="7">
    <source>
        <dbReference type="ARBA" id="ARBA00023012"/>
    </source>
</evidence>
<gene>
    <name evidence="11" type="ORF">F7Q92_17525</name>
</gene>
<feature type="domain" description="HAMP" evidence="10">
    <location>
        <begin position="195"/>
        <end position="247"/>
    </location>
</feature>
<dbReference type="Pfam" id="PF00672">
    <property type="entry name" value="HAMP"/>
    <property type="match status" value="1"/>
</dbReference>
<comment type="caution">
    <text evidence="11">The sequence shown here is derived from an EMBL/GenBank/DDBJ whole genome shotgun (WGS) entry which is preliminary data.</text>
</comment>
<feature type="domain" description="Histidine kinase" evidence="9">
    <location>
        <begin position="255"/>
        <end position="472"/>
    </location>
</feature>
<dbReference type="PROSITE" id="PS50885">
    <property type="entry name" value="HAMP"/>
    <property type="match status" value="1"/>
</dbReference>
<dbReference type="Gene3D" id="6.10.340.10">
    <property type="match status" value="1"/>
</dbReference>
<dbReference type="PRINTS" id="PR00344">
    <property type="entry name" value="BCTRLSENSOR"/>
</dbReference>
<keyword evidence="6" id="KW-0418">Kinase</keyword>